<dbReference type="Proteomes" id="UP001176521">
    <property type="component" value="Unassembled WGS sequence"/>
</dbReference>
<proteinExistence type="predicted"/>
<feature type="compositionally biased region" description="Gly residues" evidence="1">
    <location>
        <begin position="685"/>
        <end position="701"/>
    </location>
</feature>
<dbReference type="AlphaFoldDB" id="A0AAN6GC32"/>
<evidence type="ECO:0000256" key="1">
    <source>
        <dbReference type="SAM" id="MobiDB-lite"/>
    </source>
</evidence>
<dbReference type="InterPro" id="IPR024338">
    <property type="entry name" value="MID1/Yam8"/>
</dbReference>
<dbReference type="GO" id="GO:0005262">
    <property type="term" value="F:calcium channel activity"/>
    <property type="evidence" value="ECO:0007669"/>
    <property type="project" value="InterPro"/>
</dbReference>
<feature type="transmembrane region" description="Helical" evidence="2">
    <location>
        <begin position="787"/>
        <end position="809"/>
    </location>
</feature>
<feature type="compositionally biased region" description="Low complexity" evidence="1">
    <location>
        <begin position="702"/>
        <end position="716"/>
    </location>
</feature>
<feature type="region of interest" description="Disordered" evidence="1">
    <location>
        <begin position="650"/>
        <end position="741"/>
    </location>
</feature>
<evidence type="ECO:0000313" key="3">
    <source>
        <dbReference type="EMBL" id="KAK0533074.1"/>
    </source>
</evidence>
<accession>A0AAN6GC32</accession>
<feature type="compositionally biased region" description="Low complexity" evidence="1">
    <location>
        <begin position="53"/>
        <end position="78"/>
    </location>
</feature>
<sequence>MRTPAQGSAHVRRKQRRPPLPALSALAGLFLPLALFALALSTFPAGAHAQRQSPTSEAAAAPSSSASRTSSVGTSASAAPTSASNSAALALLDYVPNQASLQVDAASGIFFSFTIPKNTTVTTTTAADGTQTTAKAAPTRLSVSLSLCSGPAIPPYDLNNNTLVKSLSSSESAAEVRQRTLVRAYWTSSSEALTALAQSSGSGSPSGGTDIDPTLVADASRPGPSAQSSSGIKGTYLSGGASLIQMSIDRDVDNVFTIGVWPPEDTRDITSGAWPVRAIASMQVAPELVSTSAGVSLDDTDQTHALVTSGEYSTVSPTKGDPITPNVTLYVLPSSSQSALDLYFNSSLCALEQSFAAFNAASNRRQNAISAPLLYNITETKRGIVDTPVSSRISPETTADRVRMEILVNNLIASTNYTAWLRWTRPQYPDVADGVFGSVLYPAIKFVTKTNENCRLVTNLDFCPSVAYSIPIAPTVGTEIAVAAANLTFEPNMANFSRTVDTFPCGSSYYGQYSYVSTCDDCKNAYRDWLCAIVLPRCTDSVQDPRTESAASQTGADLTGASTGTNTRLLPYIVNRNVNGSTTSRRPYVDALLKPGAYGELLPCIYTCHFVARACPPIAGWSWSCPVWDVSAQRDYGTFVDAGPGGVGADLNGGDGSRSDDTGVGKNATAIGGHSNSTAPKDGNKSGGTAGGGGTSGGAGPDGSDSGSGSSTDSTGSSGGTTPGLGQIFTPRGNDLAKGAGQRWGGISRYVATDAFGHQYCNALGIDLILRDQNAARRRVSPAGRGWTTAAAVAVAAVAAGAGVTVIAFV</sequence>
<dbReference type="GO" id="GO:0098703">
    <property type="term" value="P:calcium ion import across plasma membrane"/>
    <property type="evidence" value="ECO:0007669"/>
    <property type="project" value="InterPro"/>
</dbReference>
<evidence type="ECO:0000313" key="4">
    <source>
        <dbReference type="Proteomes" id="UP001176521"/>
    </source>
</evidence>
<evidence type="ECO:0000256" key="2">
    <source>
        <dbReference type="SAM" id="Phobius"/>
    </source>
</evidence>
<comment type="caution">
    <text evidence="3">The sequence shown here is derived from an EMBL/GenBank/DDBJ whole genome shotgun (WGS) entry which is preliminary data.</text>
</comment>
<protein>
    <submittedName>
        <fullName evidence="3">Stretch-activated cation channel mid1</fullName>
    </submittedName>
</protein>
<keyword evidence="2" id="KW-0472">Membrane</keyword>
<dbReference type="Pfam" id="PF12929">
    <property type="entry name" value="Mid1"/>
    <property type="match status" value="1"/>
</dbReference>
<organism evidence="3 4">
    <name type="scientific">Tilletia horrida</name>
    <dbReference type="NCBI Taxonomy" id="155126"/>
    <lineage>
        <taxon>Eukaryota</taxon>
        <taxon>Fungi</taxon>
        <taxon>Dikarya</taxon>
        <taxon>Basidiomycota</taxon>
        <taxon>Ustilaginomycotina</taxon>
        <taxon>Exobasidiomycetes</taxon>
        <taxon>Tilletiales</taxon>
        <taxon>Tilletiaceae</taxon>
        <taxon>Tilletia</taxon>
    </lineage>
</organism>
<name>A0AAN6GC32_9BASI</name>
<keyword evidence="2" id="KW-1133">Transmembrane helix</keyword>
<dbReference type="EMBL" id="JAPDMQ010000145">
    <property type="protein sequence ID" value="KAK0533074.1"/>
    <property type="molecule type" value="Genomic_DNA"/>
</dbReference>
<feature type="region of interest" description="Disordered" evidence="1">
    <location>
        <begin position="197"/>
        <end position="232"/>
    </location>
</feature>
<keyword evidence="4" id="KW-1185">Reference proteome</keyword>
<dbReference type="PANTHER" id="PTHR39142">
    <property type="entry name" value="MID1P"/>
    <property type="match status" value="1"/>
</dbReference>
<gene>
    <name evidence="3" type="primary">MID1</name>
    <name evidence="3" type="ORF">OC842_003088</name>
</gene>
<reference evidence="3" key="1">
    <citation type="journal article" date="2023" name="PhytoFront">
        <title>Draft Genome Resources of Seven Strains of Tilletia horrida, Causal Agent of Kernel Smut of Rice.</title>
        <authorList>
            <person name="Khanal S."/>
            <person name="Antony Babu S."/>
            <person name="Zhou X.G."/>
        </authorList>
    </citation>
    <scope>NUCLEOTIDE SEQUENCE</scope>
    <source>
        <strain evidence="3">TX3</strain>
    </source>
</reference>
<dbReference type="PANTHER" id="PTHR39142:SF1">
    <property type="entry name" value="AEL197CP"/>
    <property type="match status" value="1"/>
</dbReference>
<keyword evidence="2" id="KW-0812">Transmembrane</keyword>
<feature type="region of interest" description="Disordered" evidence="1">
    <location>
        <begin position="51"/>
        <end position="78"/>
    </location>
</feature>